<dbReference type="Proteomes" id="UP001321477">
    <property type="component" value="Chromosome"/>
</dbReference>
<dbReference type="InterPro" id="IPR043129">
    <property type="entry name" value="ATPase_NBD"/>
</dbReference>
<dbReference type="PANTHER" id="PTHR18964:SF149">
    <property type="entry name" value="BIFUNCTIONAL UDP-N-ACETYLGLUCOSAMINE 2-EPIMERASE_N-ACETYLMANNOSAMINE KINASE"/>
    <property type="match status" value="1"/>
</dbReference>
<accession>A0ABM8H1Q7</accession>
<sequence>MLSSNLGWRDAPVRALAEQALGLPVAFGHDVRAAGEAEARLGAARGCREVVTVAIGTGIAGSIRVGGRAIVGAGLAGELGHTLSVPGGERCPCGANGCLETIASAGAIARRYTRATGRPVDGARAVLVAAKQGDPEARRVWDEAVEALAEQLARIVAILSPR</sequence>
<comment type="similarity">
    <text evidence="1">Belongs to the ROK (NagC/XylR) family.</text>
</comment>
<dbReference type="EMBL" id="AP027734">
    <property type="protein sequence ID" value="BDZ54674.1"/>
    <property type="molecule type" value="Genomic_DNA"/>
</dbReference>
<reference evidence="3" key="1">
    <citation type="journal article" date="2019" name="Int. J. Syst. Evol. Microbiol.">
        <title>The Global Catalogue of Microorganisms (GCM) 10K type strain sequencing project: providing services to taxonomists for standard genome sequencing and annotation.</title>
        <authorList>
            <consortium name="The Broad Institute Genomics Platform"/>
            <consortium name="The Broad Institute Genome Sequencing Center for Infectious Disease"/>
            <person name="Wu L."/>
            <person name="Ma J."/>
        </authorList>
    </citation>
    <scope>NUCLEOTIDE SEQUENCE [LARGE SCALE GENOMIC DNA]</scope>
    <source>
        <strain evidence="3">NBRC 109019</strain>
    </source>
</reference>
<dbReference type="SUPFAM" id="SSF53067">
    <property type="entry name" value="Actin-like ATPase domain"/>
    <property type="match status" value="1"/>
</dbReference>
<proteinExistence type="inferred from homology"/>
<gene>
    <name evidence="2" type="ORF">GCM10025870_17470</name>
</gene>
<evidence type="ECO:0000313" key="2">
    <source>
        <dbReference type="EMBL" id="BDZ54674.1"/>
    </source>
</evidence>
<protein>
    <recommendedName>
        <fullName evidence="4">ROK family protein</fullName>
    </recommendedName>
</protein>
<evidence type="ECO:0000313" key="3">
    <source>
        <dbReference type="Proteomes" id="UP001321477"/>
    </source>
</evidence>
<dbReference type="InterPro" id="IPR000600">
    <property type="entry name" value="ROK"/>
</dbReference>
<dbReference type="PANTHER" id="PTHR18964">
    <property type="entry name" value="ROK (REPRESSOR, ORF, KINASE) FAMILY"/>
    <property type="match status" value="1"/>
</dbReference>
<keyword evidence="3" id="KW-1185">Reference proteome</keyword>
<name>A0ABM8H1Q7_9MICO</name>
<dbReference type="Pfam" id="PF00480">
    <property type="entry name" value="ROK"/>
    <property type="match status" value="1"/>
</dbReference>
<dbReference type="Gene3D" id="3.30.420.40">
    <property type="match status" value="2"/>
</dbReference>
<evidence type="ECO:0000256" key="1">
    <source>
        <dbReference type="ARBA" id="ARBA00006479"/>
    </source>
</evidence>
<evidence type="ECO:0008006" key="4">
    <source>
        <dbReference type="Google" id="ProtNLM"/>
    </source>
</evidence>
<organism evidence="2 3">
    <name type="scientific">Agromyces marinus</name>
    <dbReference type="NCBI Taxonomy" id="1389020"/>
    <lineage>
        <taxon>Bacteria</taxon>
        <taxon>Bacillati</taxon>
        <taxon>Actinomycetota</taxon>
        <taxon>Actinomycetes</taxon>
        <taxon>Micrococcales</taxon>
        <taxon>Microbacteriaceae</taxon>
        <taxon>Agromyces</taxon>
    </lineage>
</organism>